<accession>A0A0L9TLI4</accession>
<evidence type="ECO:0000313" key="3">
    <source>
        <dbReference type="Proteomes" id="UP000053144"/>
    </source>
</evidence>
<dbReference type="Proteomes" id="UP000053144">
    <property type="component" value="Chromosome 1"/>
</dbReference>
<gene>
    <name evidence="2" type="ORF">LR48_Vigan01g087200</name>
</gene>
<proteinExistence type="predicted"/>
<dbReference type="EMBL" id="CM003371">
    <property type="protein sequence ID" value="KOM31317.1"/>
    <property type="molecule type" value="Genomic_DNA"/>
</dbReference>
<feature type="domain" description="Putative plant transposon protein" evidence="1">
    <location>
        <begin position="222"/>
        <end position="282"/>
    </location>
</feature>
<dbReference type="Pfam" id="PF20167">
    <property type="entry name" value="Transposase_32"/>
    <property type="match status" value="1"/>
</dbReference>
<organism evidence="2 3">
    <name type="scientific">Phaseolus angularis</name>
    <name type="common">Azuki bean</name>
    <name type="synonym">Vigna angularis</name>
    <dbReference type="NCBI Taxonomy" id="3914"/>
    <lineage>
        <taxon>Eukaryota</taxon>
        <taxon>Viridiplantae</taxon>
        <taxon>Streptophyta</taxon>
        <taxon>Embryophyta</taxon>
        <taxon>Tracheophyta</taxon>
        <taxon>Spermatophyta</taxon>
        <taxon>Magnoliopsida</taxon>
        <taxon>eudicotyledons</taxon>
        <taxon>Gunneridae</taxon>
        <taxon>Pentapetalae</taxon>
        <taxon>rosids</taxon>
        <taxon>fabids</taxon>
        <taxon>Fabales</taxon>
        <taxon>Fabaceae</taxon>
        <taxon>Papilionoideae</taxon>
        <taxon>50 kb inversion clade</taxon>
        <taxon>NPAAA clade</taxon>
        <taxon>indigoferoid/millettioid clade</taxon>
        <taxon>Phaseoleae</taxon>
        <taxon>Vigna</taxon>
    </lineage>
</organism>
<evidence type="ECO:0000259" key="1">
    <source>
        <dbReference type="Pfam" id="PF20167"/>
    </source>
</evidence>
<protein>
    <recommendedName>
        <fullName evidence="1">Putative plant transposon protein domain-containing protein</fullName>
    </recommendedName>
</protein>
<dbReference type="Gramene" id="KOM31317">
    <property type="protein sequence ID" value="KOM31317"/>
    <property type="gene ID" value="LR48_Vigan01g087200"/>
</dbReference>
<name>A0A0L9TLI4_PHAAN</name>
<reference evidence="3" key="1">
    <citation type="journal article" date="2015" name="Proc. Natl. Acad. Sci. U.S.A.">
        <title>Genome sequencing of adzuki bean (Vigna angularis) provides insight into high starch and low fat accumulation and domestication.</title>
        <authorList>
            <person name="Yang K."/>
            <person name="Tian Z."/>
            <person name="Chen C."/>
            <person name="Luo L."/>
            <person name="Zhao B."/>
            <person name="Wang Z."/>
            <person name="Yu L."/>
            <person name="Li Y."/>
            <person name="Sun Y."/>
            <person name="Li W."/>
            <person name="Chen Y."/>
            <person name="Li Y."/>
            <person name="Zhang Y."/>
            <person name="Ai D."/>
            <person name="Zhao J."/>
            <person name="Shang C."/>
            <person name="Ma Y."/>
            <person name="Wu B."/>
            <person name="Wang M."/>
            <person name="Gao L."/>
            <person name="Sun D."/>
            <person name="Zhang P."/>
            <person name="Guo F."/>
            <person name="Wang W."/>
            <person name="Li Y."/>
            <person name="Wang J."/>
            <person name="Varshney R.K."/>
            <person name="Wang J."/>
            <person name="Ling H.Q."/>
            <person name="Wan P."/>
        </authorList>
    </citation>
    <scope>NUCLEOTIDE SEQUENCE</scope>
    <source>
        <strain evidence="3">cv. Jingnong 6</strain>
    </source>
</reference>
<dbReference type="InterPro" id="IPR046796">
    <property type="entry name" value="Transposase_32_dom"/>
</dbReference>
<dbReference type="AlphaFoldDB" id="A0A0L9TLI4"/>
<evidence type="ECO:0000313" key="2">
    <source>
        <dbReference type="EMBL" id="KOM31317.1"/>
    </source>
</evidence>
<sequence>MAKMDDALQQFMQDSISTQKNIDATFKRMEMQIGHIIERLEDFGVDTDVNPREECQAIIIGSDKTLDEKKDTEGKLGRRRLGVVNTAQRRSSRFVGQRSERFSSSWQRCCSSSLLVEGRLFLHYSSSLVEGKCRLIASGSLVEASILPIRLSKEGMVCSSGKRIKTIGSKRKDKEPERSYSSKFLSRKHECHFNIVHDRRPLMKRKAGLILDFAPQFGEQLENRNWERLATYPALANIAVVKEFYTNARRLSDHHTEEYMSYVRGHIIRYDPDAINRFLNTEWADE</sequence>